<dbReference type="KEGG" id="gca:Galf_0824"/>
<reference evidence="2 3" key="1">
    <citation type="submission" date="2010-08" db="EMBL/GenBank/DDBJ databases">
        <title>Complete sequence of Gallionella capsiferriformans ES-2.</title>
        <authorList>
            <consortium name="US DOE Joint Genome Institute"/>
            <person name="Lucas S."/>
            <person name="Copeland A."/>
            <person name="Lapidus A."/>
            <person name="Cheng J.-F."/>
            <person name="Bruce D."/>
            <person name="Goodwin L."/>
            <person name="Pitluck S."/>
            <person name="Chertkov O."/>
            <person name="Davenport K.W."/>
            <person name="Detter J.C."/>
            <person name="Han C."/>
            <person name="Tapia R."/>
            <person name="Land M."/>
            <person name="Hauser L."/>
            <person name="Chang Y.-J."/>
            <person name="Jeffries C."/>
            <person name="Kyrpides N."/>
            <person name="Ivanova N."/>
            <person name="Mikhailova N."/>
            <person name="Shelobolina E.S."/>
            <person name="Picardal F."/>
            <person name="Roden E."/>
            <person name="Emerson D."/>
            <person name="Woyke T."/>
        </authorList>
    </citation>
    <scope>NUCLEOTIDE SEQUENCE [LARGE SCALE GENOMIC DNA]</scope>
    <source>
        <strain evidence="2 3">ES-2</strain>
    </source>
</reference>
<name>D9SDV3_GALCS</name>
<evidence type="ECO:0000256" key="1">
    <source>
        <dbReference type="SAM" id="Phobius"/>
    </source>
</evidence>
<keyword evidence="1" id="KW-0812">Transmembrane</keyword>
<dbReference type="STRING" id="395494.Galf_0824"/>
<dbReference type="RefSeq" id="WP_013292801.1">
    <property type="nucleotide sequence ID" value="NC_014394.1"/>
</dbReference>
<organism evidence="2 3">
    <name type="scientific">Gallionella capsiferriformans (strain ES-2)</name>
    <name type="common">Gallionella ferruginea capsiferriformans (strain ES-2)</name>
    <dbReference type="NCBI Taxonomy" id="395494"/>
    <lineage>
        <taxon>Bacteria</taxon>
        <taxon>Pseudomonadati</taxon>
        <taxon>Pseudomonadota</taxon>
        <taxon>Betaproteobacteria</taxon>
        <taxon>Nitrosomonadales</taxon>
        <taxon>Gallionellaceae</taxon>
        <taxon>Gallionella</taxon>
    </lineage>
</organism>
<evidence type="ECO:0000313" key="2">
    <source>
        <dbReference type="EMBL" id="ADL54860.1"/>
    </source>
</evidence>
<dbReference type="AlphaFoldDB" id="D9SDV3"/>
<proteinExistence type="predicted"/>
<feature type="transmembrane region" description="Helical" evidence="1">
    <location>
        <begin position="6"/>
        <end position="29"/>
    </location>
</feature>
<dbReference type="EMBL" id="CP002159">
    <property type="protein sequence ID" value="ADL54860.1"/>
    <property type="molecule type" value="Genomic_DNA"/>
</dbReference>
<protein>
    <submittedName>
        <fullName evidence="2">Uncharacterized protein</fullName>
    </submittedName>
</protein>
<dbReference type="Proteomes" id="UP000001235">
    <property type="component" value="Chromosome"/>
</dbReference>
<accession>D9SDV3</accession>
<sequence>MNANEIASQSLCMACGFAVMGLCSASFGLRMRMITRSWNPKASNLVEIIANSFQNRVCSLYTARPHSCKKFNCGLINQFLGNEISCDAAQRIIRETSAHASEVRKSLIEVAGESDACLKDLYFLVKNSGKPAHHRLLLNYVALQLRINKYFIVKPITEALPA</sequence>
<gene>
    <name evidence="2" type="ordered locus">Galf_0824</name>
</gene>
<evidence type="ECO:0000313" key="3">
    <source>
        <dbReference type="Proteomes" id="UP000001235"/>
    </source>
</evidence>
<keyword evidence="1" id="KW-0472">Membrane</keyword>
<keyword evidence="3" id="KW-1185">Reference proteome</keyword>
<dbReference type="HOGENOM" id="CLU_1633008_0_0_4"/>
<keyword evidence="1" id="KW-1133">Transmembrane helix</keyword>